<evidence type="ECO:0000313" key="3">
    <source>
        <dbReference type="Proteomes" id="UP000594688"/>
    </source>
</evidence>
<gene>
    <name evidence="2" type="primary">creD</name>
    <name evidence="2" type="ORF">G3M70_06110</name>
</gene>
<dbReference type="PIRSF" id="PIRSF004548">
    <property type="entry name" value="CreD"/>
    <property type="match status" value="1"/>
</dbReference>
<dbReference type="EMBL" id="CP048685">
    <property type="protein sequence ID" value="QPJ61483.1"/>
    <property type="molecule type" value="Genomic_DNA"/>
</dbReference>
<feature type="transmembrane region" description="Helical" evidence="1">
    <location>
        <begin position="12"/>
        <end position="32"/>
    </location>
</feature>
<protein>
    <submittedName>
        <fullName evidence="2">Cell envelope integrity protein CreD</fullName>
    </submittedName>
</protein>
<dbReference type="PANTHER" id="PTHR30092">
    <property type="entry name" value="INNER MEMBRANE PROTEIN CRED"/>
    <property type="match status" value="1"/>
</dbReference>
<accession>A0A7T0BV41</accession>
<dbReference type="InterPro" id="IPR010364">
    <property type="entry name" value="Uncharacterised_IM_CreD"/>
</dbReference>
<name>A0A7T0BV41_9BACT</name>
<dbReference type="PANTHER" id="PTHR30092:SF0">
    <property type="entry name" value="INNER MEMBRANE PROTEIN CRED"/>
    <property type="match status" value="1"/>
</dbReference>
<dbReference type="Pfam" id="PF06123">
    <property type="entry name" value="CreD"/>
    <property type="match status" value="1"/>
</dbReference>
<proteinExistence type="predicted"/>
<dbReference type="NCBIfam" id="NF008712">
    <property type="entry name" value="PRK11715.1-1"/>
    <property type="match status" value="1"/>
</dbReference>
<evidence type="ECO:0000256" key="1">
    <source>
        <dbReference type="SAM" id="Phobius"/>
    </source>
</evidence>
<dbReference type="KEGG" id="nli:G3M70_06110"/>
<feature type="transmembrane region" description="Helical" evidence="1">
    <location>
        <begin position="363"/>
        <end position="383"/>
    </location>
</feature>
<keyword evidence="1" id="KW-1133">Transmembrane helix</keyword>
<dbReference type="GO" id="GO:0005886">
    <property type="term" value="C:plasma membrane"/>
    <property type="evidence" value="ECO:0007669"/>
    <property type="project" value="TreeGrafter"/>
</dbReference>
<sequence length="457" mass="51564">MSDVKKKFFANSIWIKIWLIVFICLILLIPVGQVEDLIHERHHYSNQAKDEVTRKWSRKQSTGKVVLSVPIIQTRTRLDKEGKSETYDHHNYVHFLPDTLLITADTQSHVKKRGLYTIPLYETRLVLEGGFSNLEQYTQDLKNTKILWKKAELNLGVDEVRGLKEVEVQWNGNKLDRTIGNMASGVCGSAIRSKIPGTSDFVKEKGGKFHITVGLKGSDALEFLPFGGTTKVNMVSNWPDPSFDGSFLPDSSAISKNGFQAEWSVLGLNRNLPKSFSGRRSLKNLQKESRFGVRFLMPLQNYQLNTRSVKYSFLFVALTFATMFFIEILYGLKFHPMHYTITGTGLCLFYLLLISVSEHIGFALAYAGASGATILTIFLYVLGVTHAKKGAFIVLMQLSVLYGFLFVLLKQEDLALVVGSVGLWFVLAFIMYVTRHIDWFNIQLPESGKPDRNLAAG</sequence>
<feature type="transmembrane region" description="Helical" evidence="1">
    <location>
        <begin position="311"/>
        <end position="332"/>
    </location>
</feature>
<organism evidence="2 3">
    <name type="scientific">Candidatus Nitronauta litoralis</name>
    <dbReference type="NCBI Taxonomy" id="2705533"/>
    <lineage>
        <taxon>Bacteria</taxon>
        <taxon>Pseudomonadati</taxon>
        <taxon>Nitrospinota/Tectimicrobiota group</taxon>
        <taxon>Nitrospinota</taxon>
        <taxon>Nitrospinia</taxon>
        <taxon>Nitrospinales</taxon>
        <taxon>Nitrospinaceae</taxon>
        <taxon>Candidatus Nitronauta</taxon>
    </lineage>
</organism>
<reference evidence="2 3" key="1">
    <citation type="submission" date="2020-02" db="EMBL/GenBank/DDBJ databases">
        <title>Genomic and physiological characterization of two novel Nitrospinaceae genera.</title>
        <authorList>
            <person name="Mueller A.J."/>
            <person name="Jung M.-Y."/>
            <person name="Strachan C.R."/>
            <person name="Herbold C.W."/>
            <person name="Kirkegaard R.H."/>
            <person name="Daims H."/>
        </authorList>
    </citation>
    <scope>NUCLEOTIDE SEQUENCE [LARGE SCALE GENOMIC DNA]</scope>
    <source>
        <strain evidence="2">EB</strain>
    </source>
</reference>
<keyword evidence="1" id="KW-0472">Membrane</keyword>
<dbReference type="Proteomes" id="UP000594688">
    <property type="component" value="Chromosome"/>
</dbReference>
<keyword evidence="1" id="KW-0812">Transmembrane</keyword>
<feature type="transmembrane region" description="Helical" evidence="1">
    <location>
        <begin position="390"/>
        <end position="408"/>
    </location>
</feature>
<feature type="transmembrane region" description="Helical" evidence="1">
    <location>
        <begin position="414"/>
        <end position="433"/>
    </location>
</feature>
<dbReference type="AlphaFoldDB" id="A0A7T0BV41"/>
<evidence type="ECO:0000313" key="2">
    <source>
        <dbReference type="EMBL" id="QPJ61483.1"/>
    </source>
</evidence>
<feature type="transmembrane region" description="Helical" evidence="1">
    <location>
        <begin position="339"/>
        <end position="357"/>
    </location>
</feature>